<evidence type="ECO:0000313" key="3">
    <source>
        <dbReference type="Proteomes" id="UP001152622"/>
    </source>
</evidence>
<organism evidence="2 3">
    <name type="scientific">Synaphobranchus kaupii</name>
    <name type="common">Kaup's arrowtooth eel</name>
    <dbReference type="NCBI Taxonomy" id="118154"/>
    <lineage>
        <taxon>Eukaryota</taxon>
        <taxon>Metazoa</taxon>
        <taxon>Chordata</taxon>
        <taxon>Craniata</taxon>
        <taxon>Vertebrata</taxon>
        <taxon>Euteleostomi</taxon>
        <taxon>Actinopterygii</taxon>
        <taxon>Neopterygii</taxon>
        <taxon>Teleostei</taxon>
        <taxon>Anguilliformes</taxon>
        <taxon>Synaphobranchidae</taxon>
        <taxon>Synaphobranchus</taxon>
    </lineage>
</organism>
<feature type="region of interest" description="Disordered" evidence="1">
    <location>
        <begin position="17"/>
        <end position="48"/>
    </location>
</feature>
<reference evidence="2" key="1">
    <citation type="journal article" date="2023" name="Science">
        <title>Genome structures resolve the early diversification of teleost fishes.</title>
        <authorList>
            <person name="Parey E."/>
            <person name="Louis A."/>
            <person name="Montfort J."/>
            <person name="Bouchez O."/>
            <person name="Roques C."/>
            <person name="Iampietro C."/>
            <person name="Lluch J."/>
            <person name="Castinel A."/>
            <person name="Donnadieu C."/>
            <person name="Desvignes T."/>
            <person name="Floi Bucao C."/>
            <person name="Jouanno E."/>
            <person name="Wen M."/>
            <person name="Mejri S."/>
            <person name="Dirks R."/>
            <person name="Jansen H."/>
            <person name="Henkel C."/>
            <person name="Chen W.J."/>
            <person name="Zahm M."/>
            <person name="Cabau C."/>
            <person name="Klopp C."/>
            <person name="Thompson A.W."/>
            <person name="Robinson-Rechavi M."/>
            <person name="Braasch I."/>
            <person name="Lecointre G."/>
            <person name="Bobe J."/>
            <person name="Postlethwait J.H."/>
            <person name="Berthelot C."/>
            <person name="Roest Crollius H."/>
            <person name="Guiguen Y."/>
        </authorList>
    </citation>
    <scope>NUCLEOTIDE SEQUENCE</scope>
    <source>
        <strain evidence="2">WJC10195</strain>
    </source>
</reference>
<feature type="region of interest" description="Disordered" evidence="1">
    <location>
        <begin position="286"/>
        <end position="314"/>
    </location>
</feature>
<comment type="caution">
    <text evidence="2">The sequence shown here is derived from an EMBL/GenBank/DDBJ whole genome shotgun (WGS) entry which is preliminary data.</text>
</comment>
<dbReference type="Proteomes" id="UP001152622">
    <property type="component" value="Chromosome 2"/>
</dbReference>
<dbReference type="AlphaFoldDB" id="A0A9Q1J8Y7"/>
<accession>A0A9Q1J8Y7</accession>
<evidence type="ECO:0000256" key="1">
    <source>
        <dbReference type="SAM" id="MobiDB-lite"/>
    </source>
</evidence>
<evidence type="ECO:0000313" key="2">
    <source>
        <dbReference type="EMBL" id="KAJ8375914.1"/>
    </source>
</evidence>
<name>A0A9Q1J8Y7_SYNKA</name>
<sequence>MEKADPPQLMTLLFQPPHHSKIPIPRRGRAAADTPPATPNSVLAPRPLHQACPTPRGPLHTRCHHLRLMPGGGGGLRTSCQTPAVLLDQGTVSGHGSPLGLSFPCPRLLPHSPQKRRIMGDRGVFVCPALTPGGGSRFLARRAELSSPLVTSHGMGDSWEWQRFAVARPTADHAPGQALADANPWTAQRTKKAVRILLRSIPSPTAQHTVAAASKGPLALAVLFLQGGEKRGVTISEVKEPGPPAGNASALKMVIISRPTMTARDWPPIRVTDIPANSIRGRHAGPAELEWRGGGSGWGGGAAVSPSPPPSADT</sequence>
<feature type="compositionally biased region" description="Gly residues" evidence="1">
    <location>
        <begin position="292"/>
        <end position="302"/>
    </location>
</feature>
<feature type="compositionally biased region" description="Basic residues" evidence="1">
    <location>
        <begin position="18"/>
        <end position="29"/>
    </location>
</feature>
<protein>
    <submittedName>
        <fullName evidence="2">Uncharacterized protein</fullName>
    </submittedName>
</protein>
<gene>
    <name evidence="2" type="ORF">SKAU_G00064940</name>
</gene>
<keyword evidence="3" id="KW-1185">Reference proteome</keyword>
<dbReference type="EMBL" id="JAINUF010000002">
    <property type="protein sequence ID" value="KAJ8375914.1"/>
    <property type="molecule type" value="Genomic_DNA"/>
</dbReference>
<proteinExistence type="predicted"/>